<keyword evidence="1" id="KW-1133">Transmembrane helix</keyword>
<reference evidence="2 3" key="1">
    <citation type="submission" date="2016-02" db="EMBL/GenBank/DDBJ databases">
        <authorList>
            <person name="Wen L."/>
            <person name="He K."/>
            <person name="Yang H."/>
        </authorList>
    </citation>
    <scope>NUCLEOTIDE SEQUENCE [LARGE SCALE GENOMIC DNA]</scope>
    <source>
        <strain evidence="2 3">CZ1127</strain>
    </source>
</reference>
<dbReference type="AlphaFoldDB" id="A0A1B1Y9D9"/>
<organism evidence="2 3">
    <name type="scientific">Wenyingzhuangia fucanilytica</name>
    <dbReference type="NCBI Taxonomy" id="1790137"/>
    <lineage>
        <taxon>Bacteria</taxon>
        <taxon>Pseudomonadati</taxon>
        <taxon>Bacteroidota</taxon>
        <taxon>Flavobacteriia</taxon>
        <taxon>Flavobacteriales</taxon>
        <taxon>Flavobacteriaceae</taxon>
        <taxon>Wenyingzhuangia</taxon>
    </lineage>
</organism>
<dbReference type="KEGG" id="wfu:AXE80_14145"/>
<dbReference type="STRING" id="1790137.AXE80_14145"/>
<dbReference type="EMBL" id="CP014224">
    <property type="protein sequence ID" value="ANW97366.1"/>
    <property type="molecule type" value="Genomic_DNA"/>
</dbReference>
<feature type="transmembrane region" description="Helical" evidence="1">
    <location>
        <begin position="7"/>
        <end position="25"/>
    </location>
</feature>
<protein>
    <submittedName>
        <fullName evidence="2">Uncharacterized protein</fullName>
    </submittedName>
</protein>
<dbReference type="RefSeq" id="WP_083194694.1">
    <property type="nucleotide sequence ID" value="NZ_CP014224.1"/>
</dbReference>
<keyword evidence="3" id="KW-1185">Reference proteome</keyword>
<proteinExistence type="predicted"/>
<accession>A0A1B1Y9D9</accession>
<dbReference type="Proteomes" id="UP000092967">
    <property type="component" value="Chromosome"/>
</dbReference>
<gene>
    <name evidence="2" type="ORF">AXE80_14145</name>
</gene>
<evidence type="ECO:0000313" key="3">
    <source>
        <dbReference type="Proteomes" id="UP000092967"/>
    </source>
</evidence>
<dbReference type="OrthoDB" id="1412752at2"/>
<evidence type="ECO:0000256" key="1">
    <source>
        <dbReference type="SAM" id="Phobius"/>
    </source>
</evidence>
<evidence type="ECO:0000313" key="2">
    <source>
        <dbReference type="EMBL" id="ANW97366.1"/>
    </source>
</evidence>
<keyword evidence="1" id="KW-0812">Transmembrane</keyword>
<name>A0A1B1Y9D9_9FLAO</name>
<sequence>MQNRKKYFFIFGALTLFYFFCLNVSTRQREKIALPKKQVVLVKKTVKPLKKSASGYRYRKYSHVAKLYQRLALPVTELCIKHKVPPGAVLSIISLESGWGQGYIGRITGNFLSLNAFGNDAELPALRMPKDTTTHTTILDKRKLAKIPKTNIVWENRPPSLKKDYRPDSIAGTTTNLSFLINHPNEMTKANLKNVEDFVSRFISHRSSIKAYNEARTLLDEQVAVHGIEILFDAELNKKFIYTIGGRPNSFNFRETWPKKVMNIFNNTGVNKLTKDLYLNKKTFEEAW</sequence>
<keyword evidence="1" id="KW-0472">Membrane</keyword>